<accession>A0A3N4I3W0</accession>
<reference evidence="1 2" key="1">
    <citation type="journal article" date="2018" name="Nat. Ecol. Evol.">
        <title>Pezizomycetes genomes reveal the molecular basis of ectomycorrhizal truffle lifestyle.</title>
        <authorList>
            <person name="Murat C."/>
            <person name="Payen T."/>
            <person name="Noel B."/>
            <person name="Kuo A."/>
            <person name="Morin E."/>
            <person name="Chen J."/>
            <person name="Kohler A."/>
            <person name="Krizsan K."/>
            <person name="Balestrini R."/>
            <person name="Da Silva C."/>
            <person name="Montanini B."/>
            <person name="Hainaut M."/>
            <person name="Levati E."/>
            <person name="Barry K.W."/>
            <person name="Belfiori B."/>
            <person name="Cichocki N."/>
            <person name="Clum A."/>
            <person name="Dockter R.B."/>
            <person name="Fauchery L."/>
            <person name="Guy J."/>
            <person name="Iotti M."/>
            <person name="Le Tacon F."/>
            <person name="Lindquist E.A."/>
            <person name="Lipzen A."/>
            <person name="Malagnac F."/>
            <person name="Mello A."/>
            <person name="Molinier V."/>
            <person name="Miyauchi S."/>
            <person name="Poulain J."/>
            <person name="Riccioni C."/>
            <person name="Rubini A."/>
            <person name="Sitrit Y."/>
            <person name="Splivallo R."/>
            <person name="Traeger S."/>
            <person name="Wang M."/>
            <person name="Zifcakova L."/>
            <person name="Wipf D."/>
            <person name="Zambonelli A."/>
            <person name="Paolocci F."/>
            <person name="Nowrousian M."/>
            <person name="Ottonello S."/>
            <person name="Baldrian P."/>
            <person name="Spatafora J.W."/>
            <person name="Henrissat B."/>
            <person name="Nagy L.G."/>
            <person name="Aury J.M."/>
            <person name="Wincker P."/>
            <person name="Grigoriev I.V."/>
            <person name="Bonfante P."/>
            <person name="Martin F.M."/>
        </authorList>
    </citation>
    <scope>NUCLEOTIDE SEQUENCE [LARGE SCALE GENOMIC DNA]</scope>
    <source>
        <strain evidence="1 2">RN42</strain>
    </source>
</reference>
<protein>
    <submittedName>
        <fullName evidence="1">Uncharacterized protein</fullName>
    </submittedName>
</protein>
<dbReference type="AlphaFoldDB" id="A0A3N4I3W0"/>
<gene>
    <name evidence="1" type="ORF">BJ508DRAFT_328442</name>
</gene>
<dbReference type="EMBL" id="ML119700">
    <property type="protein sequence ID" value="RPA79368.1"/>
    <property type="molecule type" value="Genomic_DNA"/>
</dbReference>
<evidence type="ECO:0000313" key="2">
    <source>
        <dbReference type="Proteomes" id="UP000275078"/>
    </source>
</evidence>
<keyword evidence="2" id="KW-1185">Reference proteome</keyword>
<name>A0A3N4I3W0_ASCIM</name>
<sequence length="301" mass="34720">MPPKSSLQARILRLRSRQNNYIARLSTFSQRMRSLADEMEMAMVNDPRTVTPKGVEHLRTAVSELEDPRIRPDLNAALTSTTVLQHEKRLQAFEEWFEETRSAITASESILDAFAAGEFSCYDNGSEGGCESEISALQDHFRRLGVSEEELVRQRKILEDEGMIRPDPAAIGPYPPLRLRISRLQQKQKDYTARHQEFLAKAVTRYRYHDEVAGDKGNQKMIDLIARWTTPTFTENITARNVLREENMLLKEEEKLATAWDVLRKAENQFEARVKFSEAMSSPDTDKQRHLEEFVAVFKED</sequence>
<dbReference type="Proteomes" id="UP000275078">
    <property type="component" value="Unassembled WGS sequence"/>
</dbReference>
<organism evidence="1 2">
    <name type="scientific">Ascobolus immersus RN42</name>
    <dbReference type="NCBI Taxonomy" id="1160509"/>
    <lineage>
        <taxon>Eukaryota</taxon>
        <taxon>Fungi</taxon>
        <taxon>Dikarya</taxon>
        <taxon>Ascomycota</taxon>
        <taxon>Pezizomycotina</taxon>
        <taxon>Pezizomycetes</taxon>
        <taxon>Pezizales</taxon>
        <taxon>Ascobolaceae</taxon>
        <taxon>Ascobolus</taxon>
    </lineage>
</organism>
<proteinExistence type="predicted"/>
<evidence type="ECO:0000313" key="1">
    <source>
        <dbReference type="EMBL" id="RPA79368.1"/>
    </source>
</evidence>